<organism evidence="8 9">
    <name type="scientific">Neolewinella antarctica</name>
    <dbReference type="NCBI Taxonomy" id="442734"/>
    <lineage>
        <taxon>Bacteria</taxon>
        <taxon>Pseudomonadati</taxon>
        <taxon>Bacteroidota</taxon>
        <taxon>Saprospiria</taxon>
        <taxon>Saprospirales</taxon>
        <taxon>Lewinellaceae</taxon>
        <taxon>Neolewinella</taxon>
    </lineage>
</organism>
<dbReference type="Gene3D" id="1.25.40.390">
    <property type="match status" value="1"/>
</dbReference>
<sequence length="438" mass="48207">MKFPNALRVFLPALLLLLALPSCEIEEQFDLNGPSLNGVLSNASQVELNLLATGIEARMRNSFDVYQSASGTVARELYIFDADPRNTEDLLGKDDVILDDNTFYVTAPFGSRYRVIKNANTLLEAVDNTDQINTAEAAGYRGFANTIKALMLSQVLDLLDENGVRIDVADPENLGPYVSKEEGYDMILALFDEANAQLSGAEFAFTLSTGFTNFATPATFSQVNRALAARVATRAGRYQEALELVEDSFLDLDGDLSTGPNHVFSTAAGDILNPAFKAPGQSGDQWVVNPRIINGLEEGDNRSSKWRQRVQETGQDGLAGNFETALYASATSPMSFIRNEELVLIWAEANLQTGDLDDAERGINIVRTGAGLDDFDDNNDRNELINELLKQRTYSLWGEGHQMFDLRRYGRLNANFLPIDRAGDDIFTQFPIPNSEGV</sequence>
<name>A0ABX0XDY3_9BACT</name>
<evidence type="ECO:0000256" key="6">
    <source>
        <dbReference type="SAM" id="SignalP"/>
    </source>
</evidence>
<evidence type="ECO:0000313" key="8">
    <source>
        <dbReference type="EMBL" id="NJC27519.1"/>
    </source>
</evidence>
<reference evidence="8 9" key="1">
    <citation type="submission" date="2020-03" db="EMBL/GenBank/DDBJ databases">
        <title>Genomic Encyclopedia of Type Strains, Phase IV (KMG-IV): sequencing the most valuable type-strain genomes for metagenomic binning, comparative biology and taxonomic classification.</title>
        <authorList>
            <person name="Goeker M."/>
        </authorList>
    </citation>
    <scope>NUCLEOTIDE SEQUENCE [LARGE SCALE GENOMIC DNA]</scope>
    <source>
        <strain evidence="8 9">DSM 105096</strain>
    </source>
</reference>
<feature type="chain" id="PRO_5045263975" description="RagB/SusD domain-containing protein" evidence="6">
    <location>
        <begin position="25"/>
        <end position="438"/>
    </location>
</feature>
<dbReference type="Proteomes" id="UP000770785">
    <property type="component" value="Unassembled WGS sequence"/>
</dbReference>
<dbReference type="InterPro" id="IPR012944">
    <property type="entry name" value="SusD_RagB_dom"/>
</dbReference>
<dbReference type="Pfam" id="PF07980">
    <property type="entry name" value="SusD_RagB"/>
    <property type="match status" value="1"/>
</dbReference>
<proteinExistence type="inferred from homology"/>
<evidence type="ECO:0000256" key="5">
    <source>
        <dbReference type="ARBA" id="ARBA00023237"/>
    </source>
</evidence>
<comment type="caution">
    <text evidence="8">The sequence shown here is derived from an EMBL/GenBank/DDBJ whole genome shotgun (WGS) entry which is preliminary data.</text>
</comment>
<evidence type="ECO:0000256" key="3">
    <source>
        <dbReference type="ARBA" id="ARBA00022729"/>
    </source>
</evidence>
<evidence type="ECO:0000313" key="9">
    <source>
        <dbReference type="Proteomes" id="UP000770785"/>
    </source>
</evidence>
<dbReference type="InterPro" id="IPR011990">
    <property type="entry name" value="TPR-like_helical_dom_sf"/>
</dbReference>
<protein>
    <recommendedName>
        <fullName evidence="7">RagB/SusD domain-containing protein</fullName>
    </recommendedName>
</protein>
<comment type="subcellular location">
    <subcellularLocation>
        <location evidence="1">Cell outer membrane</location>
    </subcellularLocation>
</comment>
<feature type="signal peptide" evidence="6">
    <location>
        <begin position="1"/>
        <end position="24"/>
    </location>
</feature>
<dbReference type="SUPFAM" id="SSF48452">
    <property type="entry name" value="TPR-like"/>
    <property type="match status" value="1"/>
</dbReference>
<evidence type="ECO:0000256" key="2">
    <source>
        <dbReference type="ARBA" id="ARBA00006275"/>
    </source>
</evidence>
<evidence type="ECO:0000256" key="4">
    <source>
        <dbReference type="ARBA" id="ARBA00023136"/>
    </source>
</evidence>
<dbReference type="CDD" id="cd08977">
    <property type="entry name" value="SusD"/>
    <property type="match status" value="1"/>
</dbReference>
<feature type="domain" description="RagB/SusD" evidence="7">
    <location>
        <begin position="330"/>
        <end position="424"/>
    </location>
</feature>
<keyword evidence="3 6" id="KW-0732">Signal</keyword>
<gene>
    <name evidence="8" type="ORF">GGR27_003036</name>
</gene>
<comment type="similarity">
    <text evidence="2">Belongs to the SusD family.</text>
</comment>
<dbReference type="EMBL" id="JAATJH010000005">
    <property type="protein sequence ID" value="NJC27519.1"/>
    <property type="molecule type" value="Genomic_DNA"/>
</dbReference>
<keyword evidence="5" id="KW-0998">Cell outer membrane</keyword>
<keyword evidence="9" id="KW-1185">Reference proteome</keyword>
<accession>A0ABX0XDY3</accession>
<evidence type="ECO:0000256" key="1">
    <source>
        <dbReference type="ARBA" id="ARBA00004442"/>
    </source>
</evidence>
<dbReference type="RefSeq" id="WP_168038692.1">
    <property type="nucleotide sequence ID" value="NZ_JAATJH010000005.1"/>
</dbReference>
<evidence type="ECO:0000259" key="7">
    <source>
        <dbReference type="Pfam" id="PF07980"/>
    </source>
</evidence>
<keyword evidence="4" id="KW-0472">Membrane</keyword>